<keyword evidence="12 16" id="KW-1133">Transmembrane helix</keyword>
<keyword evidence="13 16" id="KW-0472">Membrane</keyword>
<evidence type="ECO:0000256" key="9">
    <source>
        <dbReference type="ARBA" id="ARBA00022771"/>
    </source>
</evidence>
<evidence type="ECO:0000256" key="14">
    <source>
        <dbReference type="PROSITE-ProRule" id="PRU00175"/>
    </source>
</evidence>
<comment type="subcellular location">
    <subcellularLocation>
        <location evidence="2">Endomembrane system</location>
        <topology evidence="2">Multi-pass membrane protein</topology>
    </subcellularLocation>
</comment>
<dbReference type="EC" id="2.3.2.27" evidence="4"/>
<comment type="pathway">
    <text evidence="3">Protein modification; protein ubiquitination.</text>
</comment>
<dbReference type="InterPro" id="IPR013083">
    <property type="entry name" value="Znf_RING/FYVE/PHD"/>
</dbReference>
<feature type="transmembrane region" description="Helical" evidence="16">
    <location>
        <begin position="373"/>
        <end position="391"/>
    </location>
</feature>
<keyword evidence="19" id="KW-1185">Reference proteome</keyword>
<evidence type="ECO:0000256" key="12">
    <source>
        <dbReference type="ARBA" id="ARBA00022989"/>
    </source>
</evidence>
<dbReference type="PANTHER" id="PTHR22763">
    <property type="entry name" value="RING ZINC FINGER PROTEIN"/>
    <property type="match status" value="1"/>
</dbReference>
<evidence type="ECO:0000256" key="7">
    <source>
        <dbReference type="ARBA" id="ARBA00022723"/>
    </source>
</evidence>
<feature type="compositionally biased region" description="Polar residues" evidence="15">
    <location>
        <begin position="483"/>
        <end position="500"/>
    </location>
</feature>
<feature type="domain" description="RING-type" evidence="17">
    <location>
        <begin position="691"/>
        <end position="774"/>
    </location>
</feature>
<keyword evidence="5" id="KW-0808">Transferase</keyword>
<evidence type="ECO:0000256" key="5">
    <source>
        <dbReference type="ARBA" id="ARBA00022679"/>
    </source>
</evidence>
<gene>
    <name evidence="18" type="ORF">VNI00_000567</name>
</gene>
<accession>A0AAW0E8K3</accession>
<evidence type="ECO:0000256" key="13">
    <source>
        <dbReference type="ARBA" id="ARBA00023136"/>
    </source>
</evidence>
<dbReference type="EMBL" id="JAYKXP010000002">
    <property type="protein sequence ID" value="KAK7060834.1"/>
    <property type="molecule type" value="Genomic_DNA"/>
</dbReference>
<organism evidence="18 19">
    <name type="scientific">Paramarasmius palmivorus</name>
    <dbReference type="NCBI Taxonomy" id="297713"/>
    <lineage>
        <taxon>Eukaryota</taxon>
        <taxon>Fungi</taxon>
        <taxon>Dikarya</taxon>
        <taxon>Basidiomycota</taxon>
        <taxon>Agaricomycotina</taxon>
        <taxon>Agaricomycetes</taxon>
        <taxon>Agaricomycetidae</taxon>
        <taxon>Agaricales</taxon>
        <taxon>Marasmiineae</taxon>
        <taxon>Marasmiaceae</taxon>
        <taxon>Paramarasmius</taxon>
    </lineage>
</organism>
<dbReference type="GO" id="GO:0044695">
    <property type="term" value="C:Dsc E3 ubiquitin ligase complex"/>
    <property type="evidence" value="ECO:0007669"/>
    <property type="project" value="TreeGrafter"/>
</dbReference>
<dbReference type="InterPro" id="IPR021319">
    <property type="entry name" value="DUF2921"/>
</dbReference>
<keyword evidence="11" id="KW-0862">Zinc</keyword>
<keyword evidence="7" id="KW-0479">Metal-binding</keyword>
<dbReference type="PANTHER" id="PTHR22763:SF162">
    <property type="entry name" value="TRANSMEMBRANE E3 UBIQUITIN-PROTEIN LIGASE 1"/>
    <property type="match status" value="1"/>
</dbReference>
<dbReference type="GO" id="GO:0043161">
    <property type="term" value="P:proteasome-mediated ubiquitin-dependent protein catabolic process"/>
    <property type="evidence" value="ECO:0007669"/>
    <property type="project" value="TreeGrafter"/>
</dbReference>
<protein>
    <recommendedName>
        <fullName evidence="4">RING-type E3 ubiquitin transferase</fullName>
        <ecNumber evidence="4">2.3.2.27</ecNumber>
    </recommendedName>
</protein>
<evidence type="ECO:0000259" key="17">
    <source>
        <dbReference type="PROSITE" id="PS50089"/>
    </source>
</evidence>
<evidence type="ECO:0000256" key="8">
    <source>
        <dbReference type="ARBA" id="ARBA00022729"/>
    </source>
</evidence>
<feature type="transmembrane region" description="Helical" evidence="16">
    <location>
        <begin position="412"/>
        <end position="433"/>
    </location>
</feature>
<keyword evidence="9 14" id="KW-0863">Zinc-finger</keyword>
<dbReference type="SMART" id="SM00184">
    <property type="entry name" value="RING"/>
    <property type="match status" value="1"/>
</dbReference>
<evidence type="ECO:0000256" key="11">
    <source>
        <dbReference type="ARBA" id="ARBA00022833"/>
    </source>
</evidence>
<evidence type="ECO:0000256" key="2">
    <source>
        <dbReference type="ARBA" id="ARBA00004127"/>
    </source>
</evidence>
<sequence length="780" mass="87026">MDANRNGPPGSNDDEQRRSSIPSLLIALIMLFLLTSHNSEEFLARHQYQEALHRFTEQLSNYSAWLNGTSSNFSLASDDTQWPLIHTLLPHNGSYDPLHTSFHPNITGFIHGDAKFYNISPEAMNHSLESVSWAPLARTYMETETWNVTEASEKLGTWNWSLPETMTLHVAEKIPVDTNLTNQVSLIHGRLDLADNITAEEVKFELEGVHFIDNGTIFAFIEPQGVRSIDIRNLPAIVPEHFRNETARLVEPELSARIDKLKYLIDAGIIEQDNSACKVYSSDWYFVILTFITTAEAPRTTCSFQLYAQLDAVHIPKYLMQEYETELQAPTGIRTVKPPGLSLKGVIVSKECGVLYEITNVEGIRLKTFFRKVTSYAGTATIAYLVILACLTRQMTRSSTPPGISRVSRWTFLSQSTIDAVSFAGHITFAILAEGRPSLALIAPAFIACITFIYEAQFAMLIHQIQLPEDTVISPPRPPIVRTTPSPAANTTPVPSSTATAGADAQPTATNTTRPATTPAPAPPSQTNSEPATFGAFLWQQIRSDPQARLWVILFVFLTSIVRIILSPTLTFLFVGVTYSMIWLPQIIRSIRRGRTSGLAKEYILGTTAARLYLLLYFMTCPKNVLEIKPRSWAHPLTAFVCFQATVLMAQEIFGPSFFLPKKFAAVKTYDYHPPMPLPDPESPEQTLGDCSICMEAIQVDPSLRRRKSNDWDIKATGASTNVMGSGGILDVVQKGVEHAVNRKYYSLAPCHHLFHTECLERWLAIKNICPQCRRPLPPL</sequence>
<dbReference type="AlphaFoldDB" id="A0AAW0E8K3"/>
<evidence type="ECO:0000256" key="3">
    <source>
        <dbReference type="ARBA" id="ARBA00004906"/>
    </source>
</evidence>
<evidence type="ECO:0000313" key="19">
    <source>
        <dbReference type="Proteomes" id="UP001383192"/>
    </source>
</evidence>
<dbReference type="GO" id="GO:0008270">
    <property type="term" value="F:zinc ion binding"/>
    <property type="evidence" value="ECO:0007669"/>
    <property type="project" value="UniProtKB-KW"/>
</dbReference>
<proteinExistence type="predicted"/>
<dbReference type="Proteomes" id="UP001383192">
    <property type="component" value="Unassembled WGS sequence"/>
</dbReference>
<dbReference type="GO" id="GO:0061630">
    <property type="term" value="F:ubiquitin protein ligase activity"/>
    <property type="evidence" value="ECO:0007669"/>
    <property type="project" value="UniProtKB-EC"/>
</dbReference>
<keyword evidence="6 16" id="KW-0812">Transmembrane</keyword>
<keyword evidence="10" id="KW-0833">Ubl conjugation pathway</keyword>
<evidence type="ECO:0000256" key="1">
    <source>
        <dbReference type="ARBA" id="ARBA00000900"/>
    </source>
</evidence>
<feature type="transmembrane region" description="Helical" evidence="16">
    <location>
        <begin position="548"/>
        <end position="566"/>
    </location>
</feature>
<evidence type="ECO:0000313" key="18">
    <source>
        <dbReference type="EMBL" id="KAK7060834.1"/>
    </source>
</evidence>
<feature type="compositionally biased region" description="Low complexity" evidence="15">
    <location>
        <begin position="505"/>
        <end position="517"/>
    </location>
</feature>
<feature type="transmembrane region" description="Helical" evidence="16">
    <location>
        <begin position="439"/>
        <end position="456"/>
    </location>
</feature>
<evidence type="ECO:0000256" key="16">
    <source>
        <dbReference type="SAM" id="Phobius"/>
    </source>
</evidence>
<evidence type="ECO:0000256" key="15">
    <source>
        <dbReference type="SAM" id="MobiDB-lite"/>
    </source>
</evidence>
<dbReference type="PROSITE" id="PS50089">
    <property type="entry name" value="ZF_RING_2"/>
    <property type="match status" value="1"/>
</dbReference>
<dbReference type="InterPro" id="IPR001841">
    <property type="entry name" value="Znf_RING"/>
</dbReference>
<feature type="region of interest" description="Disordered" evidence="15">
    <location>
        <begin position="474"/>
        <end position="529"/>
    </location>
</feature>
<dbReference type="SUPFAM" id="SSF57850">
    <property type="entry name" value="RING/U-box"/>
    <property type="match status" value="1"/>
</dbReference>
<reference evidence="18 19" key="1">
    <citation type="submission" date="2024-01" db="EMBL/GenBank/DDBJ databases">
        <title>A draft genome for a cacao thread blight-causing isolate of Paramarasmius palmivorus.</title>
        <authorList>
            <person name="Baruah I.K."/>
            <person name="Bukari Y."/>
            <person name="Amoako-Attah I."/>
            <person name="Meinhardt L.W."/>
            <person name="Bailey B.A."/>
            <person name="Cohen S.P."/>
        </authorList>
    </citation>
    <scope>NUCLEOTIDE SEQUENCE [LARGE SCALE GENOMIC DNA]</scope>
    <source>
        <strain evidence="18 19">GH-12</strain>
    </source>
</reference>
<dbReference type="Pfam" id="PF13639">
    <property type="entry name" value="zf-RING_2"/>
    <property type="match status" value="1"/>
</dbReference>
<keyword evidence="8" id="KW-0732">Signal</keyword>
<dbReference type="InterPro" id="IPR050731">
    <property type="entry name" value="HRD1_E3_ubiq-ligases"/>
</dbReference>
<evidence type="ECO:0000256" key="10">
    <source>
        <dbReference type="ARBA" id="ARBA00022786"/>
    </source>
</evidence>
<comment type="catalytic activity">
    <reaction evidence="1">
        <text>S-ubiquitinyl-[E2 ubiquitin-conjugating enzyme]-L-cysteine + [acceptor protein]-L-lysine = [E2 ubiquitin-conjugating enzyme]-L-cysteine + N(6)-ubiquitinyl-[acceptor protein]-L-lysine.</text>
        <dbReference type="EC" id="2.3.2.27"/>
    </reaction>
</comment>
<evidence type="ECO:0000256" key="4">
    <source>
        <dbReference type="ARBA" id="ARBA00012483"/>
    </source>
</evidence>
<dbReference type="Pfam" id="PF11145">
    <property type="entry name" value="DUF2921"/>
    <property type="match status" value="1"/>
</dbReference>
<dbReference type="GO" id="GO:0012505">
    <property type="term" value="C:endomembrane system"/>
    <property type="evidence" value="ECO:0007669"/>
    <property type="project" value="UniProtKB-SubCell"/>
</dbReference>
<evidence type="ECO:0000256" key="6">
    <source>
        <dbReference type="ARBA" id="ARBA00022692"/>
    </source>
</evidence>
<dbReference type="Gene3D" id="3.30.40.10">
    <property type="entry name" value="Zinc/RING finger domain, C3HC4 (zinc finger)"/>
    <property type="match status" value="1"/>
</dbReference>
<comment type="caution">
    <text evidence="18">The sequence shown here is derived from an EMBL/GenBank/DDBJ whole genome shotgun (WGS) entry which is preliminary data.</text>
</comment>
<name>A0AAW0E8K3_9AGAR</name>